<dbReference type="Proteomes" id="UP001470230">
    <property type="component" value="Unassembled WGS sequence"/>
</dbReference>
<organism evidence="2 3">
    <name type="scientific">Tritrichomonas musculus</name>
    <dbReference type="NCBI Taxonomy" id="1915356"/>
    <lineage>
        <taxon>Eukaryota</taxon>
        <taxon>Metamonada</taxon>
        <taxon>Parabasalia</taxon>
        <taxon>Tritrichomonadida</taxon>
        <taxon>Tritrichomonadidae</taxon>
        <taxon>Tritrichomonas</taxon>
    </lineage>
</organism>
<evidence type="ECO:0000313" key="3">
    <source>
        <dbReference type="Proteomes" id="UP001470230"/>
    </source>
</evidence>
<protein>
    <recommendedName>
        <fullName evidence="4">Beige/BEACH domain containing protein</fullName>
    </recommendedName>
</protein>
<dbReference type="PANTHER" id="PTHR13743:SF112">
    <property type="entry name" value="BEACH DOMAIN-CONTAINING PROTEIN"/>
    <property type="match status" value="1"/>
</dbReference>
<comment type="caution">
    <text evidence="2">The sequence shown here is derived from an EMBL/GenBank/DDBJ whole genome shotgun (WGS) entry which is preliminary data.</text>
</comment>
<evidence type="ECO:0008006" key="4">
    <source>
        <dbReference type="Google" id="ProtNLM"/>
    </source>
</evidence>
<feature type="compositionally biased region" description="Basic and acidic residues" evidence="1">
    <location>
        <begin position="748"/>
        <end position="761"/>
    </location>
</feature>
<feature type="compositionally biased region" description="Basic and acidic residues" evidence="1">
    <location>
        <begin position="711"/>
        <end position="725"/>
    </location>
</feature>
<name>A0ABR2IQ35_9EUKA</name>
<dbReference type="InterPro" id="IPR036372">
    <property type="entry name" value="BEACH_dom_sf"/>
</dbReference>
<reference evidence="2 3" key="1">
    <citation type="submission" date="2024-04" db="EMBL/GenBank/DDBJ databases">
        <title>Tritrichomonas musculus Genome.</title>
        <authorList>
            <person name="Alves-Ferreira E."/>
            <person name="Grigg M."/>
            <person name="Lorenzi H."/>
            <person name="Galac M."/>
        </authorList>
    </citation>
    <scope>NUCLEOTIDE SEQUENCE [LARGE SCALE GENOMIC DNA]</scope>
    <source>
        <strain evidence="2 3">EAF2021</strain>
    </source>
</reference>
<gene>
    <name evidence="2" type="ORF">M9Y10_009731</name>
</gene>
<dbReference type="InterPro" id="IPR050865">
    <property type="entry name" value="BEACH_Domain"/>
</dbReference>
<sequence length="2837" mass="329278">MSENEPFGRFLPFRYFNQHPIINLIQIRCSQPFISKLTPNSLEFTLFNDLVFLESNQIQILAKRLIKNSIFDSFQPFLKLFNFNCNKYMDSLTKFITNHQMIKNKRGTSDEINDHLIIIFFFYLLEFIIFHKQFLFLESGDGSEKIPNLQNSQRQVDVFVKLIRELNLIGKPKDELIESIHSCLFIQLILHFLNYETIKDINQMVLPPQMNCHAEWTQEMYDQCAIQFFIGPVFRMSSSNTSKNNSFHNQFAYSLILTVFAQKSIKSNNNLNPSKILEIIYSLLFEQRVSFNNIQICSILLPLIQELNTKAIKIISILSSISTDLFTNTKDDFIQLPPLIFQKIMGNAINDYDTKSSNENLSGSFINQPSISKELFQTPNDINNQISTQKVQSKSTTEKDQQLKLTKTKSDFFEKKRFYKEKDPTAFENGFISAQAEINFYLFDLFSQNNLNHFLIEFFYSMENACNECLDEYIYAYFKLLSIYNDSDFYYDLYLIGFLFIDKFKDRVNLADLFNFLFDSQVFNPNLTIFNNSEKKDLSIVTTLRFKILNTYITEMDSILPSFFIKSEMNPFIFTEMIVYIMQSYMKNNTNSFLQSFLSKKFVQSFFKVLNFFIRERYELNNTSEGIFSAFQTNLSFLFTLLNDQIKGESLFQIHSFCRNFLSLVFIDSLQKVVLTTIRNLLLKVNPSSMVLSPLTISICQLLQTLQSSKDDKNLNTSKDDKNLNDDQNSNNSKDDRNLNDDQNSNNSKDDRNLNTSKDDINLNDDQNSNNSKDDRNLSEDQGLSISISIVQNLISLLSSNGSISPFFSNIFDFVINLKHFPNLLEYSLTFTSLISRNIPNFKLKSYQLKRLASIIVNEHLTKAGKVPSDTKEEDQSEVLNISDQTYLLLLNLCAATTTLGNSTMFLIKQPTFIPLVFIVFQHSSSKLRYIMQNFIDLCNYSISNCFACHFSGIDLLLLDFIYNFKFENSSKVNFREIEFNFNFKLEDITKYILPFLSMILTYSTDSIVISRIIEIINDNKFNEISLIMSSFLLNSITNSKSQLSILHPLGFNVPFLTVNNVDPEILNKRFVLTFWIKIDRLISLSEKHSIEILRISNKKAVYHKPLKIQMANNYGQMKENSLNLKMSQTTSNLPQKKLKNDLATTFRLFVKRGVFYFSYYTPGSLPITEQIYQNIDSNQWIFCAFVTQRSSPEMSSVCLYSGNHVGYCQDVSKIYFPSSHPLTISFGGKGKGINSRSLTKDPSNDRQFFKNYKIFKTKISKENDKLNNLIDNSTNQNEGNLVGVLGPFALFDTLLSEEELSSISKVGPSLISDDFNGWLIKSSKSPIEFSIQKTVLTDVTVEQNDFSLAPHSIISEVCLYNHLIQLSKPFLNINKAPENFLGTIIGIMKQIFLTSSVLQKDFYYFDIIAKLMISSSFESSQANRINYHLYLNFLSLFECITFSRTSELFFDSLLINVELWYLCCNPSNFGRIIFHWSHTLVNMYPSFFKRPNFLLKLYKTYFVLFDKELSNELKIENSHLKKPIVNYSKDELNDCNDRFLFLLEEATKLAISFENEFLLYFYLILDLFEKHISFNENNNIVDSIYYQRLKFFLNVLIKNAAKFKKYEEFNYFLFKLISNDKYSNEPEIIKLAIFAIHEMQAPVWFEPMSSLGYTILCQKRKTQNETQNLNQGNETQNLNQGNETQNLNQGNETQNLNQGNETQNLNQGNETKNVENNSKDLNSWTTLVRSLLRDIEYYPGIMHLIAVFILGTSEDEDTISDLEFSDSMNILINSTVFSMRDKEKTPIVIKSIISDKYWFLWLLFIAIQSENEDHRQPIMLLISNFASFSDDPEKQLNHLIEVILILNSFIKNIDEYSILLDLLVNILAHGTVSMTSASTSLVLSLLFKFCYVFHNNILIKHIESSPLFVKDKENEEEEIMNSSFFDENEMTNENEMNSFDNIENSEEIENSIHSIFSEFRQFAKNEKKISKYKLRFGLTVESSSLEKLYDLLIQTIQTIDYKLNFPGYKKVLDYVSIVLKHRFAKHRSIEDPNKGPNSELNNIKLNETINYFNDNFLNDIFKSIKEMKELIERIEKVRKVEMSDHLIEDDVKKKFIEIPILSSSSQKTTVDNYFTFIANFATLDFDSKKEISRDFYSFLFPMKTKFKEVFNDLKIENIDFFNDYENKYLIKSSNLIKTKATFYNFDDAPIEVYFILHLHDFVINIIDIKSKIKLFTIPGSTILFIQSNLNAIEFYTENQGSFYFTFHESFLKEKESIISKLKNSFPNLNKTVKESLNQYISNSMTNYEYLMYLNIISGYSFHDPDLNNRPTFPRLKNEKTESVNFMMDEVPVFNFLRLDNDQNLQNPFLCLEDLEKIDDSLIDYYAKTKYKENYFPKFKVKSTPSSEVTSQNSEAYNHSETHRIMKDLTVNPSKIRKTGFFHLLKDGLEYRLFYIIIKKEGLIHFIQISNDLFLQFFSSQKSSLLLISDENITCSESDIDPDDEDVVIMEDFGCIEKVPGILIFSKRRKKFQRVTPFDCSPLIDINFELCSALFSSLYSFSYAHQSSSALMNSIRSSSASFYTSKSSMISNSTVSSQSNGSRNAFNFYQAEFRSLDADLNLFSLIDKEMIFVYNKCNIKLTSNFNDLLSEKDTSKIILTNDFFIEGSNSILNSKITCIASSEKFKALAVGTENSKVIVYSLVSREVTSIIDLKNKEAEKILITPQYGFIVIEAQKTIYVYTINGQKVGEKEINFDILEWHFSYPSVLSSFEFSLNETEDSDKKKENLRNDYVVLMNSVNDIGVFEASHPEVIQFVSTSSGLIAAFDYLPFCNCVIIISINYGSIIGFYPVQDFNAK</sequence>
<dbReference type="SUPFAM" id="SSF81837">
    <property type="entry name" value="BEACH domain"/>
    <property type="match status" value="1"/>
</dbReference>
<dbReference type="EMBL" id="JAPFFF010000015">
    <property type="protein sequence ID" value="KAK8866763.1"/>
    <property type="molecule type" value="Genomic_DNA"/>
</dbReference>
<evidence type="ECO:0000313" key="2">
    <source>
        <dbReference type="EMBL" id="KAK8866763.1"/>
    </source>
</evidence>
<dbReference type="PANTHER" id="PTHR13743">
    <property type="entry name" value="BEIGE/BEACH-RELATED"/>
    <property type="match status" value="1"/>
</dbReference>
<keyword evidence="3" id="KW-1185">Reference proteome</keyword>
<dbReference type="InterPro" id="IPR036322">
    <property type="entry name" value="WD40_repeat_dom_sf"/>
</dbReference>
<accession>A0ABR2IQ35</accession>
<feature type="region of interest" description="Disordered" evidence="1">
    <location>
        <begin position="711"/>
        <end position="778"/>
    </location>
</feature>
<dbReference type="SUPFAM" id="SSF50978">
    <property type="entry name" value="WD40 repeat-like"/>
    <property type="match status" value="1"/>
</dbReference>
<evidence type="ECO:0000256" key="1">
    <source>
        <dbReference type="SAM" id="MobiDB-lite"/>
    </source>
</evidence>
<feature type="region of interest" description="Disordered" evidence="1">
    <location>
        <begin position="1671"/>
        <end position="1718"/>
    </location>
</feature>
<proteinExistence type="predicted"/>